<dbReference type="STRING" id="375451.RD1_0162"/>
<accession>Q16DP8</accession>
<protein>
    <submittedName>
        <fullName evidence="3">Chemotactic signal-response protein, putative</fullName>
    </submittedName>
</protein>
<reference evidence="3 4" key="1">
    <citation type="journal article" date="2007" name="J. Bacteriol.">
        <title>The complete genome sequence of Roseobacter denitrificans reveals a mixotrophic rather than photosynthetic metabolism.</title>
        <authorList>
            <person name="Swingley W.D."/>
            <person name="Sadekar S."/>
            <person name="Mastrian S.D."/>
            <person name="Matthies H.J."/>
            <person name="Hao J."/>
            <person name="Ramos H."/>
            <person name="Acharya C.R."/>
            <person name="Conrad A.L."/>
            <person name="Taylor H.L."/>
            <person name="Dejesa L.C."/>
            <person name="Shah M.K."/>
            <person name="O'huallachain M.E."/>
            <person name="Lince M.T."/>
            <person name="Blankenship R.E."/>
            <person name="Beatty J.T."/>
            <person name="Touchman J.W."/>
        </authorList>
    </citation>
    <scope>NUCLEOTIDE SEQUENCE [LARGE SCALE GENOMIC DNA]</scope>
    <source>
        <strain evidence="4">ATCC 33942 / OCh 114</strain>
    </source>
</reference>
<name>Q16DP8_ROSDO</name>
<evidence type="ECO:0000259" key="2">
    <source>
        <dbReference type="Pfam" id="PF10135"/>
    </source>
</evidence>
<feature type="domain" description="Flagellar protein FlgJ N-terminal" evidence="2">
    <location>
        <begin position="44"/>
        <end position="92"/>
    </location>
</feature>
<keyword evidence="4" id="KW-1185">Reference proteome</keyword>
<feature type="region of interest" description="Disordered" evidence="1">
    <location>
        <begin position="1"/>
        <end position="26"/>
    </location>
</feature>
<dbReference type="KEGG" id="rde:RD1_0162"/>
<dbReference type="Proteomes" id="UP000007029">
    <property type="component" value="Chromosome"/>
</dbReference>
<dbReference type="EMBL" id="CP000362">
    <property type="protein sequence ID" value="ABG29895.1"/>
    <property type="molecule type" value="Genomic_DNA"/>
</dbReference>
<dbReference type="Pfam" id="PF10135">
    <property type="entry name" value="Rod-binding"/>
    <property type="match status" value="1"/>
</dbReference>
<evidence type="ECO:0000313" key="4">
    <source>
        <dbReference type="Proteomes" id="UP000007029"/>
    </source>
</evidence>
<sequence>MQLELVRMTELSSVAGKPSNPAARNDKALREAANKMEASFLAEMLKSAGLGKSSSEFGGGAGEDQFASFLVQEQAMMMVKAGGIGLSEALFESLKEKSNE</sequence>
<dbReference type="InterPro" id="IPR019301">
    <property type="entry name" value="Flagellar_prot_FlgJ_N"/>
</dbReference>
<organism evidence="3 4">
    <name type="scientific">Roseobacter denitrificans (strain ATCC 33942 / OCh 114)</name>
    <name type="common">Erythrobacter sp. (strain OCh 114)</name>
    <name type="synonym">Roseobacter denitrificans</name>
    <dbReference type="NCBI Taxonomy" id="375451"/>
    <lineage>
        <taxon>Bacteria</taxon>
        <taxon>Pseudomonadati</taxon>
        <taxon>Pseudomonadota</taxon>
        <taxon>Alphaproteobacteria</taxon>
        <taxon>Rhodobacterales</taxon>
        <taxon>Roseobacteraceae</taxon>
        <taxon>Roseobacter</taxon>
    </lineage>
</organism>
<proteinExistence type="predicted"/>
<gene>
    <name evidence="3" type="primary">cheL</name>
    <name evidence="3" type="ordered locus">RD1_0162</name>
</gene>
<evidence type="ECO:0000313" key="3">
    <source>
        <dbReference type="EMBL" id="ABG29895.1"/>
    </source>
</evidence>
<dbReference type="HOGENOM" id="CLU_155700_3_0_5"/>
<evidence type="ECO:0000256" key="1">
    <source>
        <dbReference type="SAM" id="MobiDB-lite"/>
    </source>
</evidence>
<dbReference type="AlphaFoldDB" id="Q16DP8"/>
<dbReference type="eggNOG" id="COG3951">
    <property type="taxonomic scope" value="Bacteria"/>
</dbReference>